<dbReference type="EMBL" id="KN847533">
    <property type="protein sequence ID" value="KIW07225.1"/>
    <property type="molecule type" value="Genomic_DNA"/>
</dbReference>
<name>A0A0D2AL13_9PEZI</name>
<feature type="signal peptide" evidence="8">
    <location>
        <begin position="1"/>
        <end position="21"/>
    </location>
</feature>
<evidence type="ECO:0000256" key="1">
    <source>
        <dbReference type="ARBA" id="ARBA00004477"/>
    </source>
</evidence>
<evidence type="ECO:0000256" key="3">
    <source>
        <dbReference type="ARBA" id="ARBA00022729"/>
    </source>
</evidence>
<evidence type="ECO:0000259" key="9">
    <source>
        <dbReference type="Pfam" id="PF25147"/>
    </source>
</evidence>
<feature type="domain" description="Ribophorin II C-terminal" evidence="9">
    <location>
        <begin position="180"/>
        <end position="283"/>
    </location>
</feature>
<dbReference type="STRING" id="253628.A0A0D2AL13"/>
<dbReference type="Pfam" id="PF25147">
    <property type="entry name" value="Ribophorin_II_C"/>
    <property type="match status" value="1"/>
</dbReference>
<keyword evidence="3 8" id="KW-0732">Signal</keyword>
<evidence type="ECO:0000256" key="2">
    <source>
        <dbReference type="ARBA" id="ARBA00022692"/>
    </source>
</evidence>
<dbReference type="Proteomes" id="UP000053259">
    <property type="component" value="Unassembled WGS sequence"/>
</dbReference>
<dbReference type="HOGENOM" id="CLU_051361_0_0_1"/>
<evidence type="ECO:0000256" key="6">
    <source>
        <dbReference type="ARBA" id="ARBA00023136"/>
    </source>
</evidence>
<dbReference type="PANTHER" id="PTHR12640:SF0">
    <property type="entry name" value="DOLICHYL-DIPHOSPHOOLIGOSACCHARIDE--PROTEIN GLYCOSYLTRANSFERASE SUBUNIT 2"/>
    <property type="match status" value="1"/>
</dbReference>
<evidence type="ECO:0000256" key="8">
    <source>
        <dbReference type="SAM" id="SignalP"/>
    </source>
</evidence>
<keyword evidence="2 7" id="KW-0812">Transmembrane</keyword>
<dbReference type="RefSeq" id="XP_016217094.1">
    <property type="nucleotide sequence ID" value="XM_016355078.1"/>
</dbReference>
<dbReference type="GO" id="GO:0006487">
    <property type="term" value="P:protein N-linked glycosylation"/>
    <property type="evidence" value="ECO:0007669"/>
    <property type="project" value="TreeGrafter"/>
</dbReference>
<gene>
    <name evidence="10" type="ORF">PV09_02083</name>
</gene>
<dbReference type="InParanoid" id="A0A0D2AL13"/>
<evidence type="ECO:0000313" key="11">
    <source>
        <dbReference type="Proteomes" id="UP000053259"/>
    </source>
</evidence>
<dbReference type="FunCoup" id="A0A0D2AL13">
    <property type="interactions" value="121"/>
</dbReference>
<reference evidence="10 11" key="1">
    <citation type="submission" date="2015-01" db="EMBL/GenBank/DDBJ databases">
        <title>The Genome Sequence of Ochroconis gallopava CBS43764.</title>
        <authorList>
            <consortium name="The Broad Institute Genomics Platform"/>
            <person name="Cuomo C."/>
            <person name="de Hoog S."/>
            <person name="Gorbushina A."/>
            <person name="Stielow B."/>
            <person name="Teixiera M."/>
            <person name="Abouelleil A."/>
            <person name="Chapman S.B."/>
            <person name="Priest M."/>
            <person name="Young S.K."/>
            <person name="Wortman J."/>
            <person name="Nusbaum C."/>
            <person name="Birren B."/>
        </authorList>
    </citation>
    <scope>NUCLEOTIDE SEQUENCE [LARGE SCALE GENOMIC DNA]</scope>
    <source>
        <strain evidence="10 11">CBS 43764</strain>
    </source>
</reference>
<feature type="transmembrane region" description="Helical" evidence="7">
    <location>
        <begin position="225"/>
        <end position="248"/>
    </location>
</feature>
<accession>A0A0D2AL13</accession>
<dbReference type="UniPathway" id="UPA00378"/>
<feature type="chain" id="PRO_5044224043" description="Ribophorin II C-terminal domain-containing protein" evidence="8">
    <location>
        <begin position="22"/>
        <end position="288"/>
    </location>
</feature>
<dbReference type="AlphaFoldDB" id="A0A0D2AL13"/>
<evidence type="ECO:0000256" key="4">
    <source>
        <dbReference type="ARBA" id="ARBA00022824"/>
    </source>
</evidence>
<comment type="subcellular location">
    <subcellularLocation>
        <location evidence="1">Endoplasmic reticulum membrane</location>
        <topology evidence="1">Multi-pass membrane protein</topology>
    </subcellularLocation>
</comment>
<dbReference type="GeneID" id="27310056"/>
<keyword evidence="4" id="KW-0256">Endoplasmic reticulum</keyword>
<keyword evidence="6 7" id="KW-0472">Membrane</keyword>
<dbReference type="GO" id="GO:0008250">
    <property type="term" value="C:oligosaccharyltransferase complex"/>
    <property type="evidence" value="ECO:0007669"/>
    <property type="project" value="InterPro"/>
</dbReference>
<dbReference type="InterPro" id="IPR056790">
    <property type="entry name" value="Ribophorin_II_C"/>
</dbReference>
<evidence type="ECO:0000256" key="5">
    <source>
        <dbReference type="ARBA" id="ARBA00022989"/>
    </source>
</evidence>
<keyword evidence="11" id="KW-1185">Reference proteome</keyword>
<proteinExistence type="predicted"/>
<keyword evidence="5 7" id="KW-1133">Transmembrane helix</keyword>
<dbReference type="InterPro" id="IPR008814">
    <property type="entry name" value="Swp1"/>
</dbReference>
<evidence type="ECO:0000313" key="10">
    <source>
        <dbReference type="EMBL" id="KIW07225.1"/>
    </source>
</evidence>
<dbReference type="VEuPathDB" id="FungiDB:PV09_02083"/>
<feature type="transmembrane region" description="Helical" evidence="7">
    <location>
        <begin position="190"/>
        <end position="213"/>
    </location>
</feature>
<protein>
    <recommendedName>
        <fullName evidence="9">Ribophorin II C-terminal domain-containing protein</fullName>
    </recommendedName>
</protein>
<dbReference type="PANTHER" id="PTHR12640">
    <property type="entry name" value="RIBOPHORIN II"/>
    <property type="match status" value="1"/>
</dbReference>
<organism evidence="10 11">
    <name type="scientific">Verruconis gallopava</name>
    <dbReference type="NCBI Taxonomy" id="253628"/>
    <lineage>
        <taxon>Eukaryota</taxon>
        <taxon>Fungi</taxon>
        <taxon>Dikarya</taxon>
        <taxon>Ascomycota</taxon>
        <taxon>Pezizomycotina</taxon>
        <taxon>Dothideomycetes</taxon>
        <taxon>Pleosporomycetidae</taxon>
        <taxon>Venturiales</taxon>
        <taxon>Sympoventuriaceae</taxon>
        <taxon>Verruconis</taxon>
    </lineage>
</organism>
<evidence type="ECO:0000256" key="7">
    <source>
        <dbReference type="SAM" id="Phobius"/>
    </source>
</evidence>
<sequence>MRVLRYIVPQLLLAGSAFVSAASWSFEDASVSISEKGSGAGGASKEALKPDAPLPKPLSLKTDSALKIILTTTNGKKARKPHQAFLTLSSSTSGLEESFPFTVKESGKSKVDVKFSDIPLQLLKDKEPLEASIVIGSFGSSTPYKSKAFSLSIDLDPNAPLPEQEQQLRYGKKPEIHHIFKSDPKSPPRIITLIFTAGVVACLPVLLGAWLMLGANANHLAKALSAAPISHVLFVGSIFAMECVFFLYYTSWNLFQTLPVAGIIGVVAFYSGSKALSEVQERRLAGLR</sequence>
<dbReference type="OrthoDB" id="432292at2759"/>